<sequence>MLSKPVYRSELAAPSGGPRILVMQATQRAGEALPSGALAPQDVLLCLGDGLEPAVAHQAFAELPELERHLRSLLDQACAGTRLCVLGDETFLWRIQALGRRAGLLGEEIELVRLGQGRTLYCVHCGTLQAIDSRDEVACRSCHVQLFVREHFSQRLGAYMGVCVDPDAPHGEARP</sequence>
<name>A0ABY1Z2R2_9GAMM</name>
<evidence type="ECO:0000313" key="3">
    <source>
        <dbReference type="Proteomes" id="UP000291334"/>
    </source>
</evidence>
<evidence type="ECO:0000313" key="2">
    <source>
        <dbReference type="EMBL" id="TBV00769.1"/>
    </source>
</evidence>
<feature type="domain" description="Dimethylamine monooxygenase subunit DmmA-like C-terminal" evidence="1">
    <location>
        <begin position="120"/>
        <end position="162"/>
    </location>
</feature>
<accession>A0ABY1Z2R2</accession>
<organism evidence="2 3">
    <name type="scientific">Phytopseudomonas dryadis</name>
    <dbReference type="NCBI Taxonomy" id="2487520"/>
    <lineage>
        <taxon>Bacteria</taxon>
        <taxon>Pseudomonadati</taxon>
        <taxon>Pseudomonadota</taxon>
        <taxon>Gammaproteobacteria</taxon>
        <taxon>Pseudomonadales</taxon>
        <taxon>Pseudomonadaceae</taxon>
        <taxon>Phytopseudomonas</taxon>
    </lineage>
</organism>
<dbReference type="NCBIfam" id="NF041259">
    <property type="entry name" value="mono_DmmA_fam"/>
    <property type="match status" value="1"/>
</dbReference>
<evidence type="ECO:0000259" key="1">
    <source>
        <dbReference type="Pfam" id="PF22289"/>
    </source>
</evidence>
<gene>
    <name evidence="2" type="ORF">DNK34_22615</name>
</gene>
<protein>
    <recommendedName>
        <fullName evidence="1">Dimethylamine monooxygenase subunit DmmA-like C-terminal domain-containing protein</fullName>
    </recommendedName>
</protein>
<reference evidence="2 3" key="1">
    <citation type="submission" date="2018-06" db="EMBL/GenBank/DDBJ databases">
        <title>Three novel Pseudomonas species isolated from symptomatic oak.</title>
        <authorList>
            <person name="Bueno-Gonzalez V."/>
            <person name="Brady C."/>
        </authorList>
    </citation>
    <scope>NUCLEOTIDE SEQUENCE [LARGE SCALE GENOMIC DNA]</scope>
    <source>
        <strain evidence="2 3">P26B</strain>
    </source>
</reference>
<dbReference type="EMBL" id="QJUM01000036">
    <property type="protein sequence ID" value="TBV00769.1"/>
    <property type="molecule type" value="Genomic_DNA"/>
</dbReference>
<dbReference type="InterPro" id="IPR048037">
    <property type="entry name" value="DmmA-like_C"/>
</dbReference>
<keyword evidence="3" id="KW-1185">Reference proteome</keyword>
<dbReference type="Pfam" id="PF22289">
    <property type="entry name" value="DmmA-like_C"/>
    <property type="match status" value="1"/>
</dbReference>
<comment type="caution">
    <text evidence="2">The sequence shown here is derived from an EMBL/GenBank/DDBJ whole genome shotgun (WGS) entry which is preliminary data.</text>
</comment>
<proteinExistence type="predicted"/>
<dbReference type="RefSeq" id="WP_131177562.1">
    <property type="nucleotide sequence ID" value="NZ_QJUM01000036.1"/>
</dbReference>
<dbReference type="Proteomes" id="UP000291334">
    <property type="component" value="Unassembled WGS sequence"/>
</dbReference>